<dbReference type="Proteomes" id="UP000253209">
    <property type="component" value="Unassembled WGS sequence"/>
</dbReference>
<gene>
    <name evidence="2" type="ORF">DJ568_05950</name>
</gene>
<keyword evidence="3" id="KW-1185">Reference proteome</keyword>
<feature type="transmembrane region" description="Helical" evidence="1">
    <location>
        <begin position="12"/>
        <end position="28"/>
    </location>
</feature>
<evidence type="ECO:0000313" key="3">
    <source>
        <dbReference type="Proteomes" id="UP000253209"/>
    </source>
</evidence>
<protein>
    <submittedName>
        <fullName evidence="2">Uncharacterized protein</fullName>
    </submittedName>
</protein>
<comment type="caution">
    <text evidence="2">The sequence shown here is derived from an EMBL/GenBank/DDBJ whole genome shotgun (WGS) entry which is preliminary data.</text>
</comment>
<keyword evidence="1" id="KW-1133">Transmembrane helix</keyword>
<evidence type="ECO:0000256" key="1">
    <source>
        <dbReference type="SAM" id="Phobius"/>
    </source>
</evidence>
<name>A0A367GQT2_9SPHI</name>
<dbReference type="AlphaFoldDB" id="A0A367GQT2"/>
<keyword evidence="1" id="KW-0812">Transmembrane</keyword>
<reference evidence="2 3" key="1">
    <citation type="submission" date="2018-05" db="EMBL/GenBank/DDBJ databases">
        <title>Mucilaginibacter hurinus sp. nov., isolated from briquette warehouse soil.</title>
        <authorList>
            <person name="Choi L."/>
        </authorList>
    </citation>
    <scope>NUCLEOTIDE SEQUENCE [LARGE SCALE GENOMIC DNA]</scope>
    <source>
        <strain evidence="2 3">ZR32</strain>
    </source>
</reference>
<dbReference type="EMBL" id="QGDC01000003">
    <property type="protein sequence ID" value="RCH55435.1"/>
    <property type="molecule type" value="Genomic_DNA"/>
</dbReference>
<proteinExistence type="predicted"/>
<dbReference type="RefSeq" id="WP_114004351.1">
    <property type="nucleotide sequence ID" value="NZ_QGDC01000003.1"/>
</dbReference>
<evidence type="ECO:0000313" key="2">
    <source>
        <dbReference type="EMBL" id="RCH55435.1"/>
    </source>
</evidence>
<organism evidence="2 3">
    <name type="scientific">Mucilaginibacter hurinus</name>
    <dbReference type="NCBI Taxonomy" id="2201324"/>
    <lineage>
        <taxon>Bacteria</taxon>
        <taxon>Pseudomonadati</taxon>
        <taxon>Bacteroidota</taxon>
        <taxon>Sphingobacteriia</taxon>
        <taxon>Sphingobacteriales</taxon>
        <taxon>Sphingobacteriaceae</taxon>
        <taxon>Mucilaginibacter</taxon>
    </lineage>
</organism>
<sequence length="319" mass="36990">MELHLNLLKRVNLFRIFFIFLIGLFYSACNQPQKTYLHEFVSFKEVNGIYFTEVHRRSANGLSFDKYGFQQEPQWRMRFLSDDSVSIYSPDKKRYLNFLLSRGYDSVFNTARAWLKMKKISKDSLVFQLLSAKNNELDTRGEDVYMTLYADNYIKNVLHTTPEILQRPTRKDSLFIKSLVDKATKNHDSTFAARNPVEFVSATTLIQVAQRKSVPDFLANNFNVSADYFDPVYDITINNTSRNFFYTFTIIVDQTGKMHYGKPLVSFLDDKDMEASYIKNSTLIMEGYLAKYLHVKPGSTLGMPHASRITVNIKGVPQK</sequence>
<keyword evidence="1" id="KW-0472">Membrane</keyword>
<dbReference type="OrthoDB" id="787262at2"/>
<accession>A0A367GQT2</accession>